<name>A0A9W4UCA4_9PLEO</name>
<dbReference type="OrthoDB" id="3687641at2759"/>
<reference evidence="4" key="1">
    <citation type="submission" date="2023-01" db="EMBL/GenBank/DDBJ databases">
        <authorList>
            <person name="Van Ghelder C."/>
            <person name="Rancurel C."/>
        </authorList>
    </citation>
    <scope>NUCLEOTIDE SEQUENCE</scope>
    <source>
        <strain evidence="4">CNCM I-4278</strain>
    </source>
</reference>
<dbReference type="InterPro" id="IPR021765">
    <property type="entry name" value="UstYa-like"/>
</dbReference>
<comment type="caution">
    <text evidence="4">The sequence shown here is derived from an EMBL/GenBank/DDBJ whole genome shotgun (WGS) entry which is preliminary data.</text>
</comment>
<dbReference type="PANTHER" id="PTHR33365">
    <property type="entry name" value="YALI0B05434P"/>
    <property type="match status" value="1"/>
</dbReference>
<dbReference type="GO" id="GO:0016491">
    <property type="term" value="F:oxidoreductase activity"/>
    <property type="evidence" value="ECO:0007669"/>
    <property type="project" value="UniProtKB-KW"/>
</dbReference>
<keyword evidence="2" id="KW-0560">Oxidoreductase</keyword>
<evidence type="ECO:0000256" key="1">
    <source>
        <dbReference type="ARBA" id="ARBA00004685"/>
    </source>
</evidence>
<keyword evidence="5" id="KW-1185">Reference proteome</keyword>
<proteinExistence type="inferred from homology"/>
<comment type="pathway">
    <text evidence="1">Mycotoxin biosynthesis.</text>
</comment>
<dbReference type="GO" id="GO:0043386">
    <property type="term" value="P:mycotoxin biosynthetic process"/>
    <property type="evidence" value="ECO:0007669"/>
    <property type="project" value="InterPro"/>
</dbReference>
<dbReference type="Proteomes" id="UP001152607">
    <property type="component" value="Unassembled WGS sequence"/>
</dbReference>
<dbReference type="PANTHER" id="PTHR33365:SF11">
    <property type="entry name" value="TAT PATHWAY SIGNAL SEQUENCE"/>
    <property type="match status" value="1"/>
</dbReference>
<accession>A0A9W4UCA4</accession>
<protein>
    <submittedName>
        <fullName evidence="4">Uncharacterized protein</fullName>
    </submittedName>
</protein>
<gene>
    <name evidence="4" type="ORF">PDIGIT_LOCUS5328</name>
</gene>
<evidence type="ECO:0000256" key="2">
    <source>
        <dbReference type="ARBA" id="ARBA00023002"/>
    </source>
</evidence>
<dbReference type="Pfam" id="PF11807">
    <property type="entry name" value="UstYa"/>
    <property type="match status" value="1"/>
</dbReference>
<comment type="similarity">
    <text evidence="3">Belongs to the ustYa family.</text>
</comment>
<evidence type="ECO:0000313" key="5">
    <source>
        <dbReference type="Proteomes" id="UP001152607"/>
    </source>
</evidence>
<dbReference type="AlphaFoldDB" id="A0A9W4UCA4"/>
<evidence type="ECO:0000256" key="3">
    <source>
        <dbReference type="ARBA" id="ARBA00035112"/>
    </source>
</evidence>
<evidence type="ECO:0000313" key="4">
    <source>
        <dbReference type="EMBL" id="CAI6332295.1"/>
    </source>
</evidence>
<dbReference type="EMBL" id="CAOQHR010000003">
    <property type="protein sequence ID" value="CAI6332295.1"/>
    <property type="molecule type" value="Genomic_DNA"/>
</dbReference>
<sequence length="236" mass="26823">MNLLFSSRNPLLPSGIICIMRFTSSSKYVKLPTAEEDKSPPARYGRNTSIFILSVCASFIAGALGFLATRQLTSVVSHNHTFQLDESIHTFHYNRSFSYPPSNRTNRAWRDIFPAEGGFFVHPIVAPTRSTFSVFHQLHCLNAIRGGYWASHRAAIRGEKLVDAALPVDIQESHIRHCTDLIRQSLMCMADTTLEVIDEKINGVHGFRTEHVCRDWNQLKEWVSLQQKKTHVEQIV</sequence>
<organism evidence="4 5">
    <name type="scientific">Periconia digitata</name>
    <dbReference type="NCBI Taxonomy" id="1303443"/>
    <lineage>
        <taxon>Eukaryota</taxon>
        <taxon>Fungi</taxon>
        <taxon>Dikarya</taxon>
        <taxon>Ascomycota</taxon>
        <taxon>Pezizomycotina</taxon>
        <taxon>Dothideomycetes</taxon>
        <taxon>Pleosporomycetidae</taxon>
        <taxon>Pleosporales</taxon>
        <taxon>Massarineae</taxon>
        <taxon>Periconiaceae</taxon>
        <taxon>Periconia</taxon>
    </lineage>
</organism>